<dbReference type="InterPro" id="IPR047113">
    <property type="entry name" value="PA2G4/ARX1"/>
</dbReference>
<sequence>MGGDITNRALRSLVEASSSGVSKGGATITQETGKIFKKEKDMKNRKKRIAFPTSISVNNGVCHFSPLKSGQDYILKEGDLVKIDLGVHADGFTANVAHTFVVDVAQGTQITGRKADVIKAAHHCAEGALCLVKPGNQNTQVTETGNKVAHSFNCTPTEGTPVTPVEAACHRWRKNHYSESHRPAEEGP</sequence>
<keyword evidence="4" id="KW-1185">Reference proteome</keyword>
<dbReference type="Pfam" id="PF00557">
    <property type="entry name" value="Peptidase_M24"/>
    <property type="match status" value="1"/>
</dbReference>
<dbReference type="Ensembl" id="ENSCATT00000013916.1">
    <property type="protein sequence ID" value="ENSCATP00000003044.1"/>
    <property type="gene ID" value="ENSCATG00000012439.1"/>
</dbReference>
<evidence type="ECO:0000313" key="4">
    <source>
        <dbReference type="Proteomes" id="UP000233060"/>
    </source>
</evidence>
<proteinExistence type="inferred from homology"/>
<dbReference type="PANTHER" id="PTHR10804:SF130">
    <property type="entry name" value="PROLIFERATION-ASSOCIATED PROTEIN 2G4"/>
    <property type="match status" value="1"/>
</dbReference>
<dbReference type="CDD" id="cd01089">
    <property type="entry name" value="PA2G4-like"/>
    <property type="match status" value="1"/>
</dbReference>
<name>A0A2K5KQR3_CERAT</name>
<accession>A0A2K5KQR3</accession>
<organism evidence="3 4">
    <name type="scientific">Cercocebus atys</name>
    <name type="common">Sooty mangabey</name>
    <name type="synonym">Cercocebus torquatus atys</name>
    <dbReference type="NCBI Taxonomy" id="9531"/>
    <lineage>
        <taxon>Eukaryota</taxon>
        <taxon>Metazoa</taxon>
        <taxon>Chordata</taxon>
        <taxon>Craniata</taxon>
        <taxon>Vertebrata</taxon>
        <taxon>Euteleostomi</taxon>
        <taxon>Mammalia</taxon>
        <taxon>Eutheria</taxon>
        <taxon>Euarchontoglires</taxon>
        <taxon>Primates</taxon>
        <taxon>Haplorrhini</taxon>
        <taxon>Catarrhini</taxon>
        <taxon>Cercopithecidae</taxon>
        <taxon>Cercopithecinae</taxon>
        <taxon>Cercocebus</taxon>
    </lineage>
</organism>
<protein>
    <recommendedName>
        <fullName evidence="2">Peptidase M24 domain-containing protein</fullName>
    </recommendedName>
</protein>
<dbReference type="AlphaFoldDB" id="A0A2K5KQR3"/>
<reference evidence="3" key="1">
    <citation type="submission" date="2025-08" db="UniProtKB">
        <authorList>
            <consortium name="Ensembl"/>
        </authorList>
    </citation>
    <scope>IDENTIFICATION</scope>
</reference>
<dbReference type="Proteomes" id="UP000233060">
    <property type="component" value="Unassembled WGS sequence"/>
</dbReference>
<dbReference type="InterPro" id="IPR000994">
    <property type="entry name" value="Pept_M24"/>
</dbReference>
<feature type="domain" description="Peptidase M24" evidence="2">
    <location>
        <begin position="3"/>
        <end position="151"/>
    </location>
</feature>
<dbReference type="STRING" id="9531.ENSCATP00000003044"/>
<evidence type="ECO:0000313" key="3">
    <source>
        <dbReference type="Ensembl" id="ENSCATP00000003044.1"/>
    </source>
</evidence>
<dbReference type="Gene3D" id="3.90.230.10">
    <property type="entry name" value="Creatinase/methionine aminopeptidase superfamily"/>
    <property type="match status" value="1"/>
</dbReference>
<dbReference type="GeneTree" id="ENSGT00940000154281"/>
<reference evidence="3" key="2">
    <citation type="submission" date="2025-09" db="UniProtKB">
        <authorList>
            <consortium name="Ensembl"/>
        </authorList>
    </citation>
    <scope>IDENTIFICATION</scope>
</reference>
<evidence type="ECO:0000259" key="2">
    <source>
        <dbReference type="Pfam" id="PF00557"/>
    </source>
</evidence>
<dbReference type="SUPFAM" id="SSF55920">
    <property type="entry name" value="Creatinase/aminopeptidase"/>
    <property type="match status" value="1"/>
</dbReference>
<evidence type="ECO:0000256" key="1">
    <source>
        <dbReference type="ARBA" id="ARBA00007319"/>
    </source>
</evidence>
<dbReference type="InterPro" id="IPR036005">
    <property type="entry name" value="Creatinase/aminopeptidase-like"/>
</dbReference>
<dbReference type="Bgee" id="ENSCATG00000012439">
    <property type="expression patterns" value="Expressed in thymus and 6 other cell types or tissues"/>
</dbReference>
<dbReference type="OMA" id="NHYSESH"/>
<dbReference type="PANTHER" id="PTHR10804">
    <property type="entry name" value="PROTEASE FAMILY M24 METHIONYL AMINOPEPTIDASE, AMINOPEPTIDASE P"/>
    <property type="match status" value="1"/>
</dbReference>
<comment type="similarity">
    <text evidence="1">Belongs to the peptidase M24 family.</text>
</comment>